<name>A0A834WMU8_9FABA</name>
<comment type="similarity">
    <text evidence="2">In the C-terminal section; belongs to the trehalose phosphatase family.</text>
</comment>
<dbReference type="CDD" id="cd03788">
    <property type="entry name" value="GT20_TPS"/>
    <property type="match status" value="1"/>
</dbReference>
<comment type="caution">
    <text evidence="8">The sequence shown here is derived from an EMBL/GenBank/DDBJ whole genome shotgun (WGS) entry which is preliminary data.</text>
</comment>
<dbReference type="Pfam" id="PF02358">
    <property type="entry name" value="Trehalose_PPase"/>
    <property type="match status" value="1"/>
</dbReference>
<comment type="catalytic activity">
    <reaction evidence="7">
        <text>D-glucose 6-phosphate + UDP-alpha-D-glucose = alpha,alpha-trehalose 6-phosphate + UDP + H(+)</text>
        <dbReference type="Rhea" id="RHEA:18889"/>
        <dbReference type="ChEBI" id="CHEBI:15378"/>
        <dbReference type="ChEBI" id="CHEBI:58223"/>
        <dbReference type="ChEBI" id="CHEBI:58429"/>
        <dbReference type="ChEBI" id="CHEBI:58885"/>
        <dbReference type="ChEBI" id="CHEBI:61548"/>
        <dbReference type="EC" id="2.4.1.15"/>
    </reaction>
</comment>
<dbReference type="FunFam" id="3.40.50.2000:FF:000017">
    <property type="entry name" value="alpha,alpha-trehalose-phosphate synthase [UDP-forming] 6"/>
    <property type="match status" value="1"/>
</dbReference>
<evidence type="ECO:0000313" key="9">
    <source>
        <dbReference type="Proteomes" id="UP000634136"/>
    </source>
</evidence>
<dbReference type="InterPro" id="IPR001830">
    <property type="entry name" value="Glyco_trans_20"/>
</dbReference>
<dbReference type="AlphaFoldDB" id="A0A834WMU8"/>
<dbReference type="InterPro" id="IPR006379">
    <property type="entry name" value="HAD-SF_hydro_IIB"/>
</dbReference>
<dbReference type="SUPFAM" id="SSF56784">
    <property type="entry name" value="HAD-like"/>
    <property type="match status" value="1"/>
</dbReference>
<dbReference type="FunFam" id="3.40.50.2000:FF:000010">
    <property type="entry name" value="Alpha,alpha-trehalose-phosphate synthase"/>
    <property type="match status" value="1"/>
</dbReference>
<dbReference type="Pfam" id="PF00982">
    <property type="entry name" value="Glyco_transf_20"/>
    <property type="match status" value="1"/>
</dbReference>
<keyword evidence="9" id="KW-1185">Reference proteome</keyword>
<dbReference type="SUPFAM" id="SSF53756">
    <property type="entry name" value="UDP-Glycosyltransferase/glycogen phosphorylase"/>
    <property type="match status" value="1"/>
</dbReference>
<dbReference type="InterPro" id="IPR003337">
    <property type="entry name" value="Trehalose_PPase"/>
</dbReference>
<comment type="similarity">
    <text evidence="1">In the N-terminal section; belongs to the glycosyltransferase 20 family.</text>
</comment>
<evidence type="ECO:0000256" key="1">
    <source>
        <dbReference type="ARBA" id="ARBA00005409"/>
    </source>
</evidence>
<proteinExistence type="inferred from homology"/>
<dbReference type="EC" id="2.4.1.15" evidence="3"/>
<dbReference type="PANTHER" id="PTHR10788:SF94">
    <property type="entry name" value="ALPHA,ALPHA-TREHALOSE-PHOSPHATE SYNTHASE [UDP-FORMING] 5"/>
    <property type="match status" value="1"/>
</dbReference>
<dbReference type="GO" id="GO:0005992">
    <property type="term" value="P:trehalose biosynthetic process"/>
    <property type="evidence" value="ECO:0007669"/>
    <property type="project" value="InterPro"/>
</dbReference>
<dbReference type="FunFam" id="3.40.50.1000:FF:000054">
    <property type="entry name" value="alpha,alpha-trehalose-phosphate synthase [UDP-forming] 6"/>
    <property type="match status" value="1"/>
</dbReference>
<dbReference type="Gene3D" id="3.40.50.2000">
    <property type="entry name" value="Glycogen Phosphorylase B"/>
    <property type="match status" value="2"/>
</dbReference>
<dbReference type="InterPro" id="IPR023214">
    <property type="entry name" value="HAD_sf"/>
</dbReference>
<dbReference type="Proteomes" id="UP000634136">
    <property type="component" value="Unassembled WGS sequence"/>
</dbReference>
<evidence type="ECO:0000256" key="4">
    <source>
        <dbReference type="ARBA" id="ARBA00022553"/>
    </source>
</evidence>
<evidence type="ECO:0000256" key="2">
    <source>
        <dbReference type="ARBA" id="ARBA00006330"/>
    </source>
</evidence>
<dbReference type="FunFam" id="3.30.70.1020:FF:000002">
    <property type="entry name" value="Trehalose-6-phosphate synthase 2"/>
    <property type="match status" value="1"/>
</dbReference>
<dbReference type="OrthoDB" id="755951at2759"/>
<dbReference type="NCBIfam" id="TIGR01484">
    <property type="entry name" value="HAD-SF-IIB"/>
    <property type="match status" value="1"/>
</dbReference>
<dbReference type="EMBL" id="JAAIUW010000006">
    <property type="protein sequence ID" value="KAF7829205.1"/>
    <property type="molecule type" value="Genomic_DNA"/>
</dbReference>
<organism evidence="8 9">
    <name type="scientific">Senna tora</name>
    <dbReference type="NCBI Taxonomy" id="362788"/>
    <lineage>
        <taxon>Eukaryota</taxon>
        <taxon>Viridiplantae</taxon>
        <taxon>Streptophyta</taxon>
        <taxon>Embryophyta</taxon>
        <taxon>Tracheophyta</taxon>
        <taxon>Spermatophyta</taxon>
        <taxon>Magnoliopsida</taxon>
        <taxon>eudicotyledons</taxon>
        <taxon>Gunneridae</taxon>
        <taxon>Pentapetalae</taxon>
        <taxon>rosids</taxon>
        <taxon>fabids</taxon>
        <taxon>Fabales</taxon>
        <taxon>Fabaceae</taxon>
        <taxon>Caesalpinioideae</taxon>
        <taxon>Cassia clade</taxon>
        <taxon>Senna</taxon>
    </lineage>
</organism>
<keyword evidence="6" id="KW-0808">Transferase</keyword>
<dbReference type="CDD" id="cd01627">
    <property type="entry name" value="HAD_TPP"/>
    <property type="match status" value="1"/>
</dbReference>
<evidence type="ECO:0000256" key="3">
    <source>
        <dbReference type="ARBA" id="ARBA00012538"/>
    </source>
</evidence>
<keyword evidence="5" id="KW-0328">Glycosyltransferase</keyword>
<gene>
    <name evidence="8" type="ORF">G2W53_020369</name>
</gene>
<dbReference type="GO" id="GO:0003825">
    <property type="term" value="F:alpha,alpha-trehalose-phosphate synthase (UDP-forming) activity"/>
    <property type="evidence" value="ECO:0007669"/>
    <property type="project" value="UniProtKB-EC"/>
</dbReference>
<dbReference type="NCBIfam" id="TIGR00685">
    <property type="entry name" value="T6PP"/>
    <property type="match status" value="1"/>
</dbReference>
<protein>
    <recommendedName>
        <fullName evidence="3">alpha,alpha-trehalose-phosphate synthase (UDP-forming)</fullName>
        <ecNumber evidence="3">2.4.1.15</ecNumber>
    </recommendedName>
</protein>
<evidence type="ECO:0000256" key="7">
    <source>
        <dbReference type="ARBA" id="ARBA00048039"/>
    </source>
</evidence>
<reference evidence="8" key="1">
    <citation type="submission" date="2020-09" db="EMBL/GenBank/DDBJ databases">
        <title>Genome-Enabled Discovery of Anthraquinone Biosynthesis in Senna tora.</title>
        <authorList>
            <person name="Kang S.-H."/>
            <person name="Pandey R.P."/>
            <person name="Lee C.-M."/>
            <person name="Sim J.-S."/>
            <person name="Jeong J.-T."/>
            <person name="Choi B.-S."/>
            <person name="Jung M."/>
            <person name="Ginzburg D."/>
            <person name="Zhao K."/>
            <person name="Won S.Y."/>
            <person name="Oh T.-J."/>
            <person name="Yu Y."/>
            <person name="Kim N.-H."/>
            <person name="Lee O.R."/>
            <person name="Lee T.-H."/>
            <person name="Bashyal P."/>
            <person name="Kim T.-S."/>
            <person name="Lee W.-H."/>
            <person name="Kawkins C."/>
            <person name="Kim C.-K."/>
            <person name="Kim J.S."/>
            <person name="Ahn B.O."/>
            <person name="Rhee S.Y."/>
            <person name="Sohng J.K."/>
        </authorList>
    </citation>
    <scope>NUCLEOTIDE SEQUENCE</scope>
    <source>
        <tissue evidence="8">Leaf</tissue>
    </source>
</reference>
<dbReference type="FunFam" id="3.40.50.1000:FF:000052">
    <property type="entry name" value="Alpha,alpha-trehalose-phosphate synthase [UDP-forming] 6"/>
    <property type="match status" value="1"/>
</dbReference>
<dbReference type="GO" id="GO:0005829">
    <property type="term" value="C:cytosol"/>
    <property type="evidence" value="ECO:0007669"/>
    <property type="project" value="TreeGrafter"/>
</dbReference>
<keyword evidence="4" id="KW-0597">Phosphoprotein</keyword>
<sequence>MVSRSYSNLLDLTSCGSPTFGREKKRLPRVATVAGVLSELDDENNSTGSDAPSSISQDRMIIVGNQLPLRAHRKNDGKWDFTLDEDSLLLQLKDGLGDDVEVIYIGCLKEEVDVSEQDDVAQYLLDTFKCVPTFLPPELFSKFYHGFCKQHLWPLFHYMLPLSPDLGGRFDRSLWQAYVSVNKIFADKVMEVISPDDDFVWVHDYHLMVLPTFLRKRFNRVRLGFFLHSPFPSSEIYRTLPVRDELLRALLNSDLIGFHTFDYARHFLSCCSRMLGLSYQSKRGYIGLEYYGRTVSIKILPVGIHIGQLQSVMNLPETESKVTELRDQFRGQTVMLGVDDMDIFKGISLKLLAMEQLLLQHPDKRGKVVMVQIANPARGRGKDVQEVQSETYATVKRINDAFGRPGYTPVILIDKPLQFYERIAYYVTAECCLVTAVRDGMNLIPYEYVICRQGNEKLDQILGLNPFSQKKSMLVVSEFIGCSPSLSGAIRVNPWNIDAVAEAMDSALVVPESEKQMRHEKHYRYVSTHDVAYWAHSFLQDLERACRDHLRRRCWGIGFGLGFRVIALDPNFRKLSVEHIVSAYKRTKHRAILLDYDGTMVQPGSISTTPNAEAVGILKSLCRDTENVVFIVSGKERKTLTDWFSSCERLGIAAEHGYFLRTNQDAEWETCLSVPDFDWKQIAEPVMQLYAETTDGSNIEAKESALVWNYQYADRDFGSCQAKELLDHLESVLANEPVSVKSGPHIVEVKPQGVNKGTVAERLLLSMHEKGVVPDFVLCIGDDRSDEDMFEVITSARSLVSPVAEVFACTVGQKPSKAKYFLEDTSEILRMLHGLANASEQSARSSSPQSSH</sequence>
<dbReference type="GO" id="GO:0004805">
    <property type="term" value="F:trehalose-phosphatase activity"/>
    <property type="evidence" value="ECO:0007669"/>
    <property type="project" value="TreeGrafter"/>
</dbReference>
<evidence type="ECO:0000313" key="8">
    <source>
        <dbReference type="EMBL" id="KAF7829205.1"/>
    </source>
</evidence>
<dbReference type="Gene3D" id="3.40.50.1000">
    <property type="entry name" value="HAD superfamily/HAD-like"/>
    <property type="match status" value="2"/>
</dbReference>
<dbReference type="InterPro" id="IPR036412">
    <property type="entry name" value="HAD-like_sf"/>
</dbReference>
<accession>A0A834WMU8</accession>
<evidence type="ECO:0000256" key="5">
    <source>
        <dbReference type="ARBA" id="ARBA00022676"/>
    </source>
</evidence>
<dbReference type="PANTHER" id="PTHR10788">
    <property type="entry name" value="TREHALOSE-6-PHOSPHATE SYNTHASE"/>
    <property type="match status" value="1"/>
</dbReference>
<evidence type="ECO:0000256" key="6">
    <source>
        <dbReference type="ARBA" id="ARBA00022679"/>
    </source>
</evidence>